<name>A0A7X9UBU9_9ACTN</name>
<dbReference type="PANTHER" id="PTHR34039:SF1">
    <property type="entry name" value="UPF0102 PROTEIN YRAN"/>
    <property type="match status" value="1"/>
</dbReference>
<evidence type="ECO:0000313" key="4">
    <source>
        <dbReference type="EMBL" id="NMF55598.1"/>
    </source>
</evidence>
<accession>A0A7X9UBU9</accession>
<dbReference type="PANTHER" id="PTHR34039">
    <property type="entry name" value="UPF0102 PROTEIN YRAN"/>
    <property type="match status" value="1"/>
</dbReference>
<protein>
    <recommendedName>
        <fullName evidence="2">UPF0102 protein HF320_04540</fullName>
    </recommendedName>
</protein>
<sequence>MSTTDRQAERIGNSRRVAEEALKSGDDSPEFIETLTPKELGYLGEALACSYLEERGLEVVERQYRCREGEADIIAHDLDSDEIVLVEVKTRRASRSSAIDIYPEEAVDERKRLRYARIASCYVMEHYPVTSLRFDIIAITLLSGGAARITHVQDAFEWDAQR</sequence>
<evidence type="ECO:0000256" key="2">
    <source>
        <dbReference type="HAMAP-Rule" id="MF_00048"/>
    </source>
</evidence>
<evidence type="ECO:0000313" key="5">
    <source>
        <dbReference type="Proteomes" id="UP000546970"/>
    </source>
</evidence>
<gene>
    <name evidence="4" type="ORF">HF320_04540</name>
</gene>
<dbReference type="Pfam" id="PF02021">
    <property type="entry name" value="UPF0102"/>
    <property type="match status" value="1"/>
</dbReference>
<dbReference type="GO" id="GO:0003676">
    <property type="term" value="F:nucleic acid binding"/>
    <property type="evidence" value="ECO:0007669"/>
    <property type="project" value="InterPro"/>
</dbReference>
<organism evidence="4 5">
    <name type="scientific">Collinsella acetigenes</name>
    <dbReference type="NCBI Taxonomy" id="2713419"/>
    <lineage>
        <taxon>Bacteria</taxon>
        <taxon>Bacillati</taxon>
        <taxon>Actinomycetota</taxon>
        <taxon>Coriobacteriia</taxon>
        <taxon>Coriobacteriales</taxon>
        <taxon>Coriobacteriaceae</taxon>
        <taxon>Collinsella</taxon>
    </lineage>
</organism>
<comment type="caution">
    <text evidence="4">The sequence shown here is derived from an EMBL/GenBank/DDBJ whole genome shotgun (WGS) entry which is preliminary data.</text>
</comment>
<comment type="similarity">
    <text evidence="1 2">Belongs to the UPF0102 family.</text>
</comment>
<reference evidence="4 5" key="1">
    <citation type="submission" date="2020-04" db="EMBL/GenBank/DDBJ databases">
        <title>Collinsella sp. KGMB02528 nov., an anaerobic actinobacterium isolated from human feces.</title>
        <authorList>
            <person name="Han K.-I."/>
            <person name="Eom M.K."/>
            <person name="Kim J.-S."/>
            <person name="Lee K.C."/>
            <person name="Suh M.K."/>
            <person name="Park S.-H."/>
            <person name="Lee J.H."/>
            <person name="Kang S.W."/>
            <person name="Park J.-E."/>
            <person name="Oh B.S."/>
            <person name="Yu S.Y."/>
            <person name="Choi S.-H."/>
            <person name="Lee D.H."/>
            <person name="Yoon H."/>
            <person name="Kim B.-Y."/>
            <person name="Lee J.H."/>
            <person name="Lee J.-S."/>
        </authorList>
    </citation>
    <scope>NUCLEOTIDE SEQUENCE [LARGE SCALE GENOMIC DNA]</scope>
    <source>
        <strain evidence="4 5">KGMB02528</strain>
    </source>
</reference>
<dbReference type="Gene3D" id="3.40.1350.10">
    <property type="match status" value="1"/>
</dbReference>
<dbReference type="InterPro" id="IPR011856">
    <property type="entry name" value="tRNA_endonuc-like_dom_sf"/>
</dbReference>
<dbReference type="HAMAP" id="MF_00048">
    <property type="entry name" value="UPF0102"/>
    <property type="match status" value="1"/>
</dbReference>
<dbReference type="EMBL" id="JABBCP010000002">
    <property type="protein sequence ID" value="NMF55598.1"/>
    <property type="molecule type" value="Genomic_DNA"/>
</dbReference>
<dbReference type="RefSeq" id="WP_169277240.1">
    <property type="nucleotide sequence ID" value="NZ_JABBCP010000002.1"/>
</dbReference>
<feature type="compositionally biased region" description="Basic and acidic residues" evidence="3">
    <location>
        <begin position="16"/>
        <end position="26"/>
    </location>
</feature>
<evidence type="ECO:0000256" key="3">
    <source>
        <dbReference type="SAM" id="MobiDB-lite"/>
    </source>
</evidence>
<dbReference type="AlphaFoldDB" id="A0A7X9UBU9"/>
<feature type="region of interest" description="Disordered" evidence="3">
    <location>
        <begin position="1"/>
        <end position="30"/>
    </location>
</feature>
<keyword evidence="5" id="KW-1185">Reference proteome</keyword>
<dbReference type="Proteomes" id="UP000546970">
    <property type="component" value="Unassembled WGS sequence"/>
</dbReference>
<proteinExistence type="inferred from homology"/>
<dbReference type="SUPFAM" id="SSF52980">
    <property type="entry name" value="Restriction endonuclease-like"/>
    <property type="match status" value="1"/>
</dbReference>
<dbReference type="InterPro" id="IPR011335">
    <property type="entry name" value="Restrct_endonuc-II-like"/>
</dbReference>
<dbReference type="CDD" id="cd20736">
    <property type="entry name" value="PoNe_Nuclease"/>
    <property type="match status" value="1"/>
</dbReference>
<dbReference type="InterPro" id="IPR003509">
    <property type="entry name" value="UPF0102_YraN-like"/>
</dbReference>
<evidence type="ECO:0000256" key="1">
    <source>
        <dbReference type="ARBA" id="ARBA00006738"/>
    </source>
</evidence>